<gene>
    <name evidence="1" type="ORF">GCM10008908_38910</name>
</gene>
<dbReference type="EMBL" id="BAAACI010000018">
    <property type="protein sequence ID" value="GAA0779754.1"/>
    <property type="molecule type" value="Genomic_DNA"/>
</dbReference>
<dbReference type="Proteomes" id="UP001501047">
    <property type="component" value="Unassembled WGS sequence"/>
</dbReference>
<evidence type="ECO:0000313" key="1">
    <source>
        <dbReference type="EMBL" id="GAA0779754.1"/>
    </source>
</evidence>
<sequence length="122" mass="14105">MLSISTVFAETLMLYKETGVREGFSQGYFEIYNEGYISIGNCIDEWSTNNRDDQNMQVQIWQRIPGSTGQYKLYNNGFYHGGDGCVPLRKFFCEKGIYKLKFVSYNKNAYADVQGRVGTWED</sequence>
<protein>
    <submittedName>
        <fullName evidence="1">Uncharacterized protein</fullName>
    </submittedName>
</protein>
<evidence type="ECO:0000313" key="2">
    <source>
        <dbReference type="Proteomes" id="UP001501047"/>
    </source>
</evidence>
<organism evidence="1 2">
    <name type="scientific">Clostridium subterminale</name>
    <dbReference type="NCBI Taxonomy" id="1550"/>
    <lineage>
        <taxon>Bacteria</taxon>
        <taxon>Bacillati</taxon>
        <taxon>Bacillota</taxon>
        <taxon>Clostridia</taxon>
        <taxon>Eubacteriales</taxon>
        <taxon>Clostridiaceae</taxon>
        <taxon>Clostridium</taxon>
    </lineage>
</organism>
<proteinExistence type="predicted"/>
<keyword evidence="2" id="KW-1185">Reference proteome</keyword>
<comment type="caution">
    <text evidence="1">The sequence shown here is derived from an EMBL/GenBank/DDBJ whole genome shotgun (WGS) entry which is preliminary data.</text>
</comment>
<name>A0ABP3WD03_CLOSU</name>
<accession>A0ABP3WD03</accession>
<reference evidence="2" key="1">
    <citation type="journal article" date="2019" name="Int. J. Syst. Evol. Microbiol.">
        <title>The Global Catalogue of Microorganisms (GCM) 10K type strain sequencing project: providing services to taxonomists for standard genome sequencing and annotation.</title>
        <authorList>
            <consortium name="The Broad Institute Genomics Platform"/>
            <consortium name="The Broad Institute Genome Sequencing Center for Infectious Disease"/>
            <person name="Wu L."/>
            <person name="Ma J."/>
        </authorList>
    </citation>
    <scope>NUCLEOTIDE SEQUENCE [LARGE SCALE GENOMIC DNA]</scope>
    <source>
        <strain evidence="2">JCM 1417</strain>
    </source>
</reference>